<organism evidence="1">
    <name type="scientific">Thermococcus litoralis</name>
    <dbReference type="NCBI Taxonomy" id="2265"/>
    <lineage>
        <taxon>Archaea</taxon>
        <taxon>Methanobacteriati</taxon>
        <taxon>Methanobacteriota</taxon>
        <taxon>Thermococci</taxon>
        <taxon>Thermococcales</taxon>
        <taxon>Thermococcaceae</taxon>
        <taxon>Thermococcus</taxon>
    </lineage>
</organism>
<proteinExistence type="predicted"/>
<sequence length="172" mass="20225">MGRSKKNPDIQRYVGRRHTPTYSCWANMKQRCLNPSHPSYRNYGARGITICDRWLDFENFYEDMGEKPDGLTIDRVDNNGNYEPNNCRWATWKEQVQNQRSRVEDWIFAAIHKDGRIVACNYRGKFAKEYGLDVTDVGRCLDGELEECDGWRFKQLTKGSDIELIRDAKLLF</sequence>
<protein>
    <submittedName>
        <fullName evidence="1">Uncharacterized protein</fullName>
    </submittedName>
</protein>
<dbReference type="Proteomes" id="UP000886217">
    <property type="component" value="Unassembled WGS sequence"/>
</dbReference>
<dbReference type="EMBL" id="DRTU01000013">
    <property type="protein sequence ID" value="HHH99911.1"/>
    <property type="molecule type" value="Genomic_DNA"/>
</dbReference>
<gene>
    <name evidence="1" type="ORF">ENL40_00270</name>
</gene>
<accession>A0A7C5P8T9</accession>
<dbReference type="AlphaFoldDB" id="A0A7C5P8T9"/>
<comment type="caution">
    <text evidence="1">The sequence shown here is derived from an EMBL/GenBank/DDBJ whole genome shotgun (WGS) entry which is preliminary data.</text>
</comment>
<name>A0A7C5P8T9_THELI</name>
<reference evidence="1" key="1">
    <citation type="journal article" date="2020" name="mSystems">
        <title>Genome- and Community-Level Interaction Insights into Carbon Utilization and Element Cycling Functions of Hydrothermarchaeota in Hydrothermal Sediment.</title>
        <authorList>
            <person name="Zhou Z."/>
            <person name="Liu Y."/>
            <person name="Xu W."/>
            <person name="Pan J."/>
            <person name="Luo Z.H."/>
            <person name="Li M."/>
        </authorList>
    </citation>
    <scope>NUCLEOTIDE SEQUENCE [LARGE SCALE GENOMIC DNA]</scope>
    <source>
        <strain evidence="1">HyVt-93</strain>
    </source>
</reference>
<evidence type="ECO:0000313" key="1">
    <source>
        <dbReference type="EMBL" id="HHH99911.1"/>
    </source>
</evidence>